<evidence type="ECO:0000259" key="1">
    <source>
        <dbReference type="Pfam" id="PF01050"/>
    </source>
</evidence>
<dbReference type="GO" id="GO:0005976">
    <property type="term" value="P:polysaccharide metabolic process"/>
    <property type="evidence" value="ECO:0007669"/>
    <property type="project" value="InterPro"/>
</dbReference>
<dbReference type="AlphaFoldDB" id="A0A6J6BEK6"/>
<organism evidence="2">
    <name type="scientific">freshwater metagenome</name>
    <dbReference type="NCBI Taxonomy" id="449393"/>
    <lineage>
        <taxon>unclassified sequences</taxon>
        <taxon>metagenomes</taxon>
        <taxon>ecological metagenomes</taxon>
    </lineage>
</organism>
<name>A0A6J6BEK6_9ZZZZ</name>
<dbReference type="SUPFAM" id="SSF51182">
    <property type="entry name" value="RmlC-like cupins"/>
    <property type="match status" value="1"/>
</dbReference>
<dbReference type="Gene3D" id="2.60.120.10">
    <property type="entry name" value="Jelly Rolls"/>
    <property type="match status" value="1"/>
</dbReference>
<dbReference type="InterPro" id="IPR001538">
    <property type="entry name" value="Man6P_isomerase-2_C"/>
</dbReference>
<accession>A0A6J6BEK6</accession>
<dbReference type="InterPro" id="IPR051161">
    <property type="entry name" value="Mannose-6P_isomerase_type2"/>
</dbReference>
<dbReference type="GO" id="GO:0009298">
    <property type="term" value="P:GDP-mannose biosynthetic process"/>
    <property type="evidence" value="ECO:0007669"/>
    <property type="project" value="TreeGrafter"/>
</dbReference>
<dbReference type="PANTHER" id="PTHR46390">
    <property type="entry name" value="MANNOSE-1-PHOSPHATE GUANYLYLTRANSFERASE"/>
    <property type="match status" value="1"/>
</dbReference>
<dbReference type="InterPro" id="IPR014710">
    <property type="entry name" value="RmlC-like_jellyroll"/>
</dbReference>
<reference evidence="2" key="1">
    <citation type="submission" date="2020-05" db="EMBL/GenBank/DDBJ databases">
        <authorList>
            <person name="Chiriac C."/>
            <person name="Salcher M."/>
            <person name="Ghai R."/>
            <person name="Kavagutti S V."/>
        </authorList>
    </citation>
    <scope>NUCLEOTIDE SEQUENCE</scope>
</reference>
<dbReference type="PANTHER" id="PTHR46390:SF1">
    <property type="entry name" value="MANNOSE-1-PHOSPHATE GUANYLYLTRANSFERASE"/>
    <property type="match status" value="1"/>
</dbReference>
<proteinExistence type="predicted"/>
<evidence type="ECO:0000313" key="2">
    <source>
        <dbReference type="EMBL" id="CAB4537421.1"/>
    </source>
</evidence>
<feature type="domain" description="Mannose-6-phosphate isomerase type II C-terminal" evidence="1">
    <location>
        <begin position="4"/>
        <end position="110"/>
    </location>
</feature>
<dbReference type="CDD" id="cd02213">
    <property type="entry name" value="cupin_PMI_typeII_C"/>
    <property type="match status" value="1"/>
</dbReference>
<dbReference type="GO" id="GO:0004475">
    <property type="term" value="F:mannose-1-phosphate guanylyltransferase (GTP) activity"/>
    <property type="evidence" value="ECO:0007669"/>
    <property type="project" value="TreeGrafter"/>
</dbReference>
<gene>
    <name evidence="2" type="ORF">UFOPK1395_00870</name>
</gene>
<sequence length="114" mass="13265">MSEEESTRPWGRYEILQESYLHKVKCIYVKPGTRLSYQRHQKRREHWFIVSGVATVVIDGQTFTKLPGETVTVQVGQLHRIGNSGTEELVFVEIQTGTYFGEDDIERIEDDYAR</sequence>
<dbReference type="EMBL" id="CAEZSB010000092">
    <property type="protein sequence ID" value="CAB4537421.1"/>
    <property type="molecule type" value="Genomic_DNA"/>
</dbReference>
<dbReference type="Pfam" id="PF01050">
    <property type="entry name" value="MannoseP_isomer"/>
    <property type="match status" value="1"/>
</dbReference>
<dbReference type="InterPro" id="IPR011051">
    <property type="entry name" value="RmlC_Cupin_sf"/>
</dbReference>
<protein>
    <submittedName>
        <fullName evidence="2">Unannotated protein</fullName>
    </submittedName>
</protein>